<feature type="domain" description="Helicase MOV-10-like beta-barrel" evidence="1">
    <location>
        <begin position="9"/>
        <end position="57"/>
    </location>
</feature>
<accession>D8QDB1</accession>
<dbReference type="EMBL" id="GL377310">
    <property type="protein sequence ID" value="EFI93643.1"/>
    <property type="molecule type" value="Genomic_DNA"/>
</dbReference>
<dbReference type="STRING" id="578458.D8QDB1"/>
<dbReference type="AlphaFoldDB" id="D8QDB1"/>
<dbReference type="KEGG" id="scm:SCHCO_02513276"/>
<dbReference type="VEuPathDB" id="FungiDB:SCHCODRAFT_02513276"/>
<organism evidence="3">
    <name type="scientific">Schizophyllum commune (strain H4-8 / FGSC 9210)</name>
    <name type="common">Split gill fungus</name>
    <dbReference type="NCBI Taxonomy" id="578458"/>
    <lineage>
        <taxon>Eukaryota</taxon>
        <taxon>Fungi</taxon>
        <taxon>Dikarya</taxon>
        <taxon>Basidiomycota</taxon>
        <taxon>Agaricomycotina</taxon>
        <taxon>Agaricomycetes</taxon>
        <taxon>Agaricomycetidae</taxon>
        <taxon>Agaricales</taxon>
        <taxon>Schizophyllaceae</taxon>
        <taxon>Schizophyllum</taxon>
    </lineage>
</organism>
<protein>
    <recommendedName>
        <fullName evidence="1">Helicase MOV-10-like beta-barrel domain-containing protein</fullName>
    </recommendedName>
</protein>
<dbReference type="InParanoid" id="D8QDB1"/>
<dbReference type="eggNOG" id="KOG1804">
    <property type="taxonomic scope" value="Eukaryota"/>
</dbReference>
<sequence length="142" mass="15938">MLNHLTFLGDRILVQKSGDNNGRWFEGRVHVVRQAEVGLKFHSSFGWSSSQRYTVRFKLNRIPLRRQHQALDTVFDQPRVLFPDHKHSLVASRISKSGIRTTNALIATNVPQLQAIASIVKLPKGSLPFVVFGPLVFPAALA</sequence>
<evidence type="ECO:0000313" key="2">
    <source>
        <dbReference type="EMBL" id="EFI93643.1"/>
    </source>
</evidence>
<evidence type="ECO:0000259" key="1">
    <source>
        <dbReference type="Pfam" id="PF21634"/>
    </source>
</evidence>
<proteinExistence type="predicted"/>
<evidence type="ECO:0000313" key="3">
    <source>
        <dbReference type="Proteomes" id="UP000007431"/>
    </source>
</evidence>
<keyword evidence="3" id="KW-1185">Reference proteome</keyword>
<dbReference type="Pfam" id="PF21634">
    <property type="entry name" value="MOV-10_beta-barrel"/>
    <property type="match status" value="1"/>
</dbReference>
<dbReference type="OrthoDB" id="6513042at2759"/>
<dbReference type="GeneID" id="9590894"/>
<dbReference type="HOGENOM" id="CLU_1816921_0_0_1"/>
<dbReference type="OMA" id="HFHESFG"/>
<dbReference type="Proteomes" id="UP000007431">
    <property type="component" value="Unassembled WGS sequence"/>
</dbReference>
<gene>
    <name evidence="2" type="ORF">SCHCODRAFT_59324</name>
</gene>
<dbReference type="InterPro" id="IPR049080">
    <property type="entry name" value="MOV-10-like_beta-barrel"/>
</dbReference>
<reference evidence="2 3" key="1">
    <citation type="journal article" date="2010" name="Nat. Biotechnol.">
        <title>Genome sequence of the model mushroom Schizophyllum commune.</title>
        <authorList>
            <person name="Ohm R.A."/>
            <person name="de Jong J.F."/>
            <person name="Lugones L.G."/>
            <person name="Aerts A."/>
            <person name="Kothe E."/>
            <person name="Stajich J.E."/>
            <person name="de Vries R.P."/>
            <person name="Record E."/>
            <person name="Levasseur A."/>
            <person name="Baker S.E."/>
            <person name="Bartholomew K.A."/>
            <person name="Coutinho P.M."/>
            <person name="Erdmann S."/>
            <person name="Fowler T.J."/>
            <person name="Gathman A.C."/>
            <person name="Lombard V."/>
            <person name="Henrissat B."/>
            <person name="Knabe N."/>
            <person name="Kuees U."/>
            <person name="Lilly W.W."/>
            <person name="Lindquist E."/>
            <person name="Lucas S."/>
            <person name="Magnuson J.K."/>
            <person name="Piumi F."/>
            <person name="Raudaskoski M."/>
            <person name="Salamov A."/>
            <person name="Schmutz J."/>
            <person name="Schwarze F.W.M.R."/>
            <person name="vanKuyk P.A."/>
            <person name="Horton J.S."/>
            <person name="Grigoriev I.V."/>
            <person name="Woesten H.A.B."/>
        </authorList>
    </citation>
    <scope>NUCLEOTIDE SEQUENCE [LARGE SCALE GENOMIC DNA]</scope>
    <source>
        <strain evidence="3">H4-8 / FGSC 9210</strain>
    </source>
</reference>
<name>D8QDB1_SCHCM</name>